<dbReference type="PANTHER" id="PTHR43337:SF1">
    <property type="entry name" value="XANTHINE_URACIL PERMEASE C887.17-RELATED"/>
    <property type="match status" value="1"/>
</dbReference>
<feature type="transmembrane region" description="Helical" evidence="7">
    <location>
        <begin position="196"/>
        <end position="213"/>
    </location>
</feature>
<keyword evidence="5 7" id="KW-1133">Transmembrane helix</keyword>
<evidence type="ECO:0000256" key="2">
    <source>
        <dbReference type="ARBA" id="ARBA00005697"/>
    </source>
</evidence>
<evidence type="ECO:0000256" key="5">
    <source>
        <dbReference type="ARBA" id="ARBA00022989"/>
    </source>
</evidence>
<feature type="transmembrane region" description="Helical" evidence="7">
    <location>
        <begin position="21"/>
        <end position="39"/>
    </location>
</feature>
<evidence type="ECO:0000256" key="1">
    <source>
        <dbReference type="ARBA" id="ARBA00004127"/>
    </source>
</evidence>
<dbReference type="AlphaFoldDB" id="A0A6M3HS76"/>
<protein>
    <submittedName>
        <fullName evidence="8">NCS2 family permease</fullName>
    </submittedName>
</protein>
<feature type="transmembrane region" description="Helical" evidence="7">
    <location>
        <begin position="79"/>
        <end position="98"/>
    </location>
</feature>
<dbReference type="GO" id="GO:0012505">
    <property type="term" value="C:endomembrane system"/>
    <property type="evidence" value="ECO:0007669"/>
    <property type="project" value="UniProtKB-SubCell"/>
</dbReference>
<feature type="transmembrane region" description="Helical" evidence="7">
    <location>
        <begin position="245"/>
        <end position="267"/>
    </location>
</feature>
<dbReference type="RefSeq" id="WP_155960895.1">
    <property type="nucleotide sequence ID" value="NZ_CP038017.1"/>
</dbReference>
<feature type="transmembrane region" description="Helical" evidence="7">
    <location>
        <begin position="379"/>
        <end position="406"/>
    </location>
</feature>
<feature type="transmembrane region" description="Helical" evidence="7">
    <location>
        <begin position="104"/>
        <end position="123"/>
    </location>
</feature>
<evidence type="ECO:0000313" key="8">
    <source>
        <dbReference type="EMBL" id="QIV94013.1"/>
    </source>
</evidence>
<name>A0A6M3HS76_9GAMM</name>
<keyword evidence="6 7" id="KW-0472">Membrane</keyword>
<feature type="transmembrane region" description="Helical" evidence="7">
    <location>
        <begin position="418"/>
        <end position="438"/>
    </location>
</feature>
<comment type="similarity">
    <text evidence="2">Belongs to the nucleobase:cation symporter-2 (NCS2) (TC 2.A.40) family. Azg-like subfamily.</text>
</comment>
<proteinExistence type="inferred from homology"/>
<evidence type="ECO:0000256" key="3">
    <source>
        <dbReference type="ARBA" id="ARBA00022448"/>
    </source>
</evidence>
<gene>
    <name evidence="8" type="ORF">E3E15_01020</name>
</gene>
<reference evidence="8 9" key="1">
    <citation type="submission" date="2019-03" db="EMBL/GenBank/DDBJ databases">
        <title>Complete Genome Sequence of Allofrancisella frigidaquae Strain SYSU 10HL1970 Isolated from Water-Cooling Systems in China.</title>
        <authorList>
            <person name="Ohrman C."/>
            <person name="Uneklint I."/>
            <person name="Sjodin A."/>
        </authorList>
    </citation>
    <scope>NUCLEOTIDE SEQUENCE [LARGE SCALE GENOMIC DNA]</scope>
    <source>
        <strain evidence="8 9">SYSU 10HL1970</strain>
    </source>
</reference>
<evidence type="ECO:0000256" key="6">
    <source>
        <dbReference type="ARBA" id="ARBA00023136"/>
    </source>
</evidence>
<keyword evidence="3" id="KW-0813">Transport</keyword>
<evidence type="ECO:0000256" key="7">
    <source>
        <dbReference type="SAM" id="Phobius"/>
    </source>
</evidence>
<dbReference type="GO" id="GO:0005345">
    <property type="term" value="F:purine nucleobase transmembrane transporter activity"/>
    <property type="evidence" value="ECO:0007669"/>
    <property type="project" value="TreeGrafter"/>
</dbReference>
<dbReference type="EMBL" id="CP038017">
    <property type="protein sequence ID" value="QIV94013.1"/>
    <property type="molecule type" value="Genomic_DNA"/>
</dbReference>
<accession>A0A6M3HS76</accession>
<dbReference type="Pfam" id="PF00860">
    <property type="entry name" value="Xan_ur_permease"/>
    <property type="match status" value="1"/>
</dbReference>
<organism evidence="8 9">
    <name type="scientific">Allofrancisella frigidaquae</name>
    <dbReference type="NCBI Taxonomy" id="1085644"/>
    <lineage>
        <taxon>Bacteria</taxon>
        <taxon>Pseudomonadati</taxon>
        <taxon>Pseudomonadota</taxon>
        <taxon>Gammaproteobacteria</taxon>
        <taxon>Thiotrichales</taxon>
        <taxon>Francisellaceae</taxon>
        <taxon>Allofrancisella</taxon>
    </lineage>
</organism>
<dbReference type="Proteomes" id="UP000503320">
    <property type="component" value="Chromosome"/>
</dbReference>
<evidence type="ECO:0000256" key="4">
    <source>
        <dbReference type="ARBA" id="ARBA00022692"/>
    </source>
</evidence>
<feature type="transmembrane region" description="Helical" evidence="7">
    <location>
        <begin position="135"/>
        <end position="158"/>
    </location>
</feature>
<dbReference type="InterPro" id="IPR045018">
    <property type="entry name" value="Azg-like"/>
</dbReference>
<feature type="transmembrane region" description="Helical" evidence="7">
    <location>
        <begin position="51"/>
        <end position="72"/>
    </location>
</feature>
<feature type="transmembrane region" description="Helical" evidence="7">
    <location>
        <begin position="322"/>
        <end position="343"/>
    </location>
</feature>
<feature type="transmembrane region" description="Helical" evidence="7">
    <location>
        <begin position="170"/>
        <end position="189"/>
    </location>
</feature>
<dbReference type="GO" id="GO:0005886">
    <property type="term" value="C:plasma membrane"/>
    <property type="evidence" value="ECO:0007669"/>
    <property type="project" value="TreeGrafter"/>
</dbReference>
<dbReference type="KEGG" id="afri:E3E15_01020"/>
<sequence>MLSKLMETFFKLKENNTSIKKEFLAGLATFLAISYIIVVNPKILATTGMPTNALVTSTVLISVIASISMGLFTRNPFVIAPGMGMNIFFAFTAVKIYHLPWQSVLGATFWSGIIFSLLVILNIRTKIMLSLPKSIKQSLGAGIGLFIAYIGLINSGFITSNSGMLALADLNIHTGLFLVCLVALIVLFIKKIPAPIVIVIIFGYILALPLEYFSSEKIITLPNQLVALPDFSLLGQIDLVNGLKFAILPTIFTFCFLSLFDGTGTISSLYSSMNKEHDHKDKELKKTFLVDAASATAAGFIGSSPSTVVVESGVGIAQGGRTGLTAIFAGIIFLPFLFLSPVITSIPLEVVSPALVLIGIMMMQQVVKVDWNDFVQATPAFFTILLMTLSSSISTGIAGGILVWFLVSLFCNKKELNITANIIAIFCLIMFLHAMNFFS</sequence>
<dbReference type="InterPro" id="IPR006043">
    <property type="entry name" value="NCS2"/>
</dbReference>
<feature type="transmembrane region" description="Helical" evidence="7">
    <location>
        <begin position="350"/>
        <end position="367"/>
    </location>
</feature>
<evidence type="ECO:0000313" key="9">
    <source>
        <dbReference type="Proteomes" id="UP000503320"/>
    </source>
</evidence>
<keyword evidence="4 7" id="KW-0812">Transmembrane</keyword>
<dbReference type="PANTHER" id="PTHR43337">
    <property type="entry name" value="XANTHINE/URACIL PERMEASE C887.17-RELATED"/>
    <property type="match status" value="1"/>
</dbReference>
<feature type="transmembrane region" description="Helical" evidence="7">
    <location>
        <begin position="288"/>
        <end position="310"/>
    </location>
</feature>
<comment type="subcellular location">
    <subcellularLocation>
        <location evidence="1">Endomembrane system</location>
        <topology evidence="1">Multi-pass membrane protein</topology>
    </subcellularLocation>
</comment>
<keyword evidence="9" id="KW-1185">Reference proteome</keyword>